<feature type="region of interest" description="Disordered" evidence="1">
    <location>
        <begin position="1"/>
        <end position="43"/>
    </location>
</feature>
<dbReference type="SUPFAM" id="SSF52091">
    <property type="entry name" value="SpoIIaa-like"/>
    <property type="match status" value="1"/>
</dbReference>
<organism evidence="3 4">
    <name type="scientific">Massilia violaceinigra</name>
    <dbReference type="NCBI Taxonomy" id="2045208"/>
    <lineage>
        <taxon>Bacteria</taxon>
        <taxon>Pseudomonadati</taxon>
        <taxon>Pseudomonadota</taxon>
        <taxon>Betaproteobacteria</taxon>
        <taxon>Burkholderiales</taxon>
        <taxon>Oxalobacteraceae</taxon>
        <taxon>Telluria group</taxon>
        <taxon>Massilia</taxon>
    </lineage>
</organism>
<evidence type="ECO:0000256" key="1">
    <source>
        <dbReference type="SAM" id="MobiDB-lite"/>
    </source>
</evidence>
<name>A0A2D2DFF8_9BURK</name>
<dbReference type="Pfam" id="PF13466">
    <property type="entry name" value="STAS_2"/>
    <property type="match status" value="1"/>
</dbReference>
<dbReference type="OrthoDB" id="5298269at2"/>
<feature type="domain" description="STAS" evidence="2">
    <location>
        <begin position="368"/>
        <end position="443"/>
    </location>
</feature>
<evidence type="ECO:0000259" key="2">
    <source>
        <dbReference type="PROSITE" id="PS50801"/>
    </source>
</evidence>
<dbReference type="InterPro" id="IPR002645">
    <property type="entry name" value="STAS_dom"/>
</dbReference>
<protein>
    <recommendedName>
        <fullName evidence="2">STAS domain-containing protein</fullName>
    </recommendedName>
</protein>
<gene>
    <name evidence="3" type="ORF">CR152_03440</name>
</gene>
<dbReference type="EMBL" id="CP024608">
    <property type="protein sequence ID" value="ATQ73669.1"/>
    <property type="molecule type" value="Genomic_DNA"/>
</dbReference>
<dbReference type="RefSeq" id="WP_099873692.1">
    <property type="nucleotide sequence ID" value="NZ_CP024608.1"/>
</dbReference>
<proteinExistence type="predicted"/>
<accession>A0A2D2DFF8</accession>
<keyword evidence="4" id="KW-1185">Reference proteome</keyword>
<evidence type="ECO:0000313" key="4">
    <source>
        <dbReference type="Proteomes" id="UP000229897"/>
    </source>
</evidence>
<sequence>MGIFSIFNKKKTDQPGAKAAPDSRLRVGEPSRLAQDTDADRARQREIARATAAKIDAIESAMSNDIFNTPEPAWGSGPRKVKPPVADGVAADTLPLLELATTELLADEDLPDAPVSPQTAPVIEEIAIMFANDQMAVTEHMLLDSLAELGKDDRTIWWMLFDLYQVGGRQDDFDNIAIDYASQFETSPPSWSPPLLPHGMEEPTFSGVTPTEVFSGVLDGEVAPRLERLLQRAGENPVLRLEFARIQTVTPDGCALLLETIKRLRASERELIVAGAAELAELVHSTIEIGKRDASEAPWLLLLALFQLLDREKDFEETAMDYCVTYEVSPPSFEPPSKVATAVSILHAAPATERFMLPSVIEGSTAALFDAIDAYAAASEETVLLDCSRLARVDYSAAAALLNRLRPIAAGKKIELRELNHLVAALFKLLGFTEVAKLFPHKY</sequence>
<dbReference type="InterPro" id="IPR058548">
    <property type="entry name" value="MlaB-like_STAS"/>
</dbReference>
<dbReference type="InterPro" id="IPR036513">
    <property type="entry name" value="STAS_dom_sf"/>
</dbReference>
<dbReference type="PROSITE" id="PS50801">
    <property type="entry name" value="STAS"/>
    <property type="match status" value="1"/>
</dbReference>
<dbReference type="Gene3D" id="3.30.750.24">
    <property type="entry name" value="STAS domain"/>
    <property type="match status" value="1"/>
</dbReference>
<evidence type="ECO:0000313" key="3">
    <source>
        <dbReference type="EMBL" id="ATQ73669.1"/>
    </source>
</evidence>
<dbReference type="Proteomes" id="UP000229897">
    <property type="component" value="Chromosome"/>
</dbReference>
<dbReference type="AlphaFoldDB" id="A0A2D2DFF8"/>
<dbReference type="KEGG" id="mass:CR152_03440"/>
<reference evidence="3" key="1">
    <citation type="submission" date="2017-10" db="EMBL/GenBank/DDBJ databases">
        <title>Massilia psychrophilum sp. nov., a novel purple-pigmented bacterium isolated from Tianshan glacier, Xinjiang Municipality, China.</title>
        <authorList>
            <person name="Wang H."/>
        </authorList>
    </citation>
    <scope>NUCLEOTIDE SEQUENCE [LARGE SCALE GENOMIC DNA]</scope>
    <source>
        <strain evidence="3">B2</strain>
    </source>
</reference>